<dbReference type="PANTHER" id="PTHR24384:SF246">
    <property type="entry name" value="GENE, 19965-RELATED"/>
    <property type="match status" value="1"/>
</dbReference>
<gene>
    <name evidence="14" type="primary">LOC106823816</name>
</gene>
<comment type="similarity">
    <text evidence="2">Belongs to the krueppel C2H2-type zinc-finger protein family.</text>
</comment>
<evidence type="ECO:0000313" key="14">
    <source>
        <dbReference type="Ensembl" id="ENSEASP00005034945.1"/>
    </source>
</evidence>
<evidence type="ECO:0000256" key="10">
    <source>
        <dbReference type="ARBA" id="ARBA00023242"/>
    </source>
</evidence>
<dbReference type="GO" id="GO:0008270">
    <property type="term" value="F:zinc ion binding"/>
    <property type="evidence" value="ECO:0007669"/>
    <property type="project" value="UniProtKB-KW"/>
</dbReference>
<reference evidence="14" key="2">
    <citation type="submission" date="2025-08" db="UniProtKB">
        <authorList>
            <consortium name="Ensembl"/>
        </authorList>
    </citation>
    <scope>IDENTIFICATION</scope>
</reference>
<evidence type="ECO:0000256" key="11">
    <source>
        <dbReference type="PROSITE-ProRule" id="PRU00042"/>
    </source>
</evidence>
<keyword evidence="3" id="KW-0479">Metal-binding</keyword>
<dbReference type="InterPro" id="IPR036236">
    <property type="entry name" value="Znf_C2H2_sf"/>
</dbReference>
<dbReference type="FunFam" id="3.30.160.60:FF:000557">
    <property type="entry name" value="zinc finger and SCAN domain-containing protein 29"/>
    <property type="match status" value="1"/>
</dbReference>
<feature type="domain" description="C2H2-type" evidence="12">
    <location>
        <begin position="256"/>
        <end position="283"/>
    </location>
</feature>
<dbReference type="FunFam" id="3.30.160.60:FF:000787">
    <property type="entry name" value="Zinc finger protein 784"/>
    <property type="match status" value="1"/>
</dbReference>
<dbReference type="FunFam" id="3.30.160.60:FF:000690">
    <property type="entry name" value="Zinc finger protein 354C"/>
    <property type="match status" value="1"/>
</dbReference>
<dbReference type="Gene3D" id="6.10.140.140">
    <property type="match status" value="1"/>
</dbReference>
<proteinExistence type="inferred from homology"/>
<evidence type="ECO:0000313" key="15">
    <source>
        <dbReference type="Proteomes" id="UP000694387"/>
    </source>
</evidence>
<feature type="domain" description="C2H2-type" evidence="12">
    <location>
        <begin position="228"/>
        <end position="255"/>
    </location>
</feature>
<comment type="subcellular location">
    <subcellularLocation>
        <location evidence="1">Nucleus</location>
    </subcellularLocation>
</comment>
<name>A0A9L0I5R8_EQUAS</name>
<dbReference type="PROSITE" id="PS00028">
    <property type="entry name" value="ZINC_FINGER_C2H2_1"/>
    <property type="match status" value="4"/>
</dbReference>
<dbReference type="SUPFAM" id="SSF109640">
    <property type="entry name" value="KRAB domain (Kruppel-associated box)"/>
    <property type="match status" value="1"/>
</dbReference>
<evidence type="ECO:0000256" key="8">
    <source>
        <dbReference type="ARBA" id="ARBA00023125"/>
    </source>
</evidence>
<keyword evidence="7" id="KW-0805">Transcription regulation</keyword>
<dbReference type="CDD" id="cd07765">
    <property type="entry name" value="KRAB_A-box"/>
    <property type="match status" value="1"/>
</dbReference>
<dbReference type="SMART" id="SM00355">
    <property type="entry name" value="ZnF_C2H2"/>
    <property type="match status" value="4"/>
</dbReference>
<dbReference type="SUPFAM" id="SSF57667">
    <property type="entry name" value="beta-beta-alpha zinc fingers"/>
    <property type="match status" value="3"/>
</dbReference>
<evidence type="ECO:0000256" key="2">
    <source>
        <dbReference type="ARBA" id="ARBA00006991"/>
    </source>
</evidence>
<evidence type="ECO:0000256" key="7">
    <source>
        <dbReference type="ARBA" id="ARBA00023015"/>
    </source>
</evidence>
<dbReference type="Gene3D" id="3.30.160.60">
    <property type="entry name" value="Classic Zinc Finger"/>
    <property type="match status" value="5"/>
</dbReference>
<dbReference type="InterPro" id="IPR001909">
    <property type="entry name" value="KRAB"/>
</dbReference>
<evidence type="ECO:0000256" key="5">
    <source>
        <dbReference type="ARBA" id="ARBA00022771"/>
    </source>
</evidence>
<keyword evidence="6" id="KW-0862">Zinc</keyword>
<evidence type="ECO:0000256" key="6">
    <source>
        <dbReference type="ARBA" id="ARBA00022833"/>
    </source>
</evidence>
<dbReference type="PANTHER" id="PTHR24384">
    <property type="entry name" value="FINGER PUTATIVE TRANSCRIPTION FACTOR FAMILY-RELATED"/>
    <property type="match status" value="1"/>
</dbReference>
<dbReference type="PROSITE" id="PS50157">
    <property type="entry name" value="ZINC_FINGER_C2H2_2"/>
    <property type="match status" value="4"/>
</dbReference>
<dbReference type="GO" id="GO:0000978">
    <property type="term" value="F:RNA polymerase II cis-regulatory region sequence-specific DNA binding"/>
    <property type="evidence" value="ECO:0007669"/>
    <property type="project" value="TreeGrafter"/>
</dbReference>
<feature type="domain" description="C2H2-type" evidence="12">
    <location>
        <begin position="200"/>
        <end position="227"/>
    </location>
</feature>
<dbReference type="FunFam" id="3.30.160.60:FF:002005">
    <property type="entry name" value="Zinc finger protein 200"/>
    <property type="match status" value="1"/>
</dbReference>
<dbReference type="InterPro" id="IPR036051">
    <property type="entry name" value="KRAB_dom_sf"/>
</dbReference>
<keyword evidence="5 11" id="KW-0863">Zinc-finger</keyword>
<dbReference type="FunFam" id="3.30.160.60:FF:001498">
    <property type="entry name" value="Zinc finger protein 404"/>
    <property type="match status" value="1"/>
</dbReference>
<keyword evidence="4" id="KW-0677">Repeat</keyword>
<keyword evidence="9" id="KW-0804">Transcription</keyword>
<dbReference type="Pfam" id="PF01352">
    <property type="entry name" value="KRAB"/>
    <property type="match status" value="1"/>
</dbReference>
<feature type="domain" description="KRAB" evidence="13">
    <location>
        <begin position="7"/>
        <end position="78"/>
    </location>
</feature>
<keyword evidence="8" id="KW-0238">DNA-binding</keyword>
<keyword evidence="10" id="KW-0539">Nucleus</keyword>
<dbReference type="GeneTree" id="ENSGT00940000163552"/>
<dbReference type="PROSITE" id="PS50805">
    <property type="entry name" value="KRAB"/>
    <property type="match status" value="1"/>
</dbReference>
<dbReference type="AlphaFoldDB" id="A0A9L0I5R8"/>
<reference evidence="14 15" key="1">
    <citation type="journal article" date="2020" name="Nat. Commun.">
        <title>Donkey genomes provide new insights into domestication and selection for coat color.</title>
        <authorList>
            <person name="Wang"/>
            <person name="C."/>
            <person name="Li"/>
            <person name="H."/>
            <person name="Guo"/>
            <person name="Y."/>
            <person name="Huang"/>
            <person name="J."/>
            <person name="Sun"/>
            <person name="Y."/>
            <person name="Min"/>
            <person name="J."/>
            <person name="Wang"/>
            <person name="J."/>
            <person name="Fang"/>
            <person name="X."/>
            <person name="Zhao"/>
            <person name="Z."/>
            <person name="Wang"/>
            <person name="S."/>
            <person name="Zhang"/>
            <person name="Y."/>
            <person name="Liu"/>
            <person name="Q."/>
            <person name="Jiang"/>
            <person name="Q."/>
            <person name="Wang"/>
            <person name="X."/>
            <person name="Guo"/>
            <person name="Y."/>
            <person name="Yang"/>
            <person name="C."/>
            <person name="Wang"/>
            <person name="Y."/>
            <person name="Tian"/>
            <person name="F."/>
            <person name="Zhuang"/>
            <person name="G."/>
            <person name="Fan"/>
            <person name="Y."/>
            <person name="Gao"/>
            <person name="Q."/>
            <person name="Li"/>
            <person name="Y."/>
            <person name="Ju"/>
            <person name="Z."/>
            <person name="Li"/>
            <person name="J."/>
            <person name="Li"/>
            <person name="R."/>
            <person name="Hou"/>
            <person name="M."/>
            <person name="Yang"/>
            <person name="G."/>
            <person name="Liu"/>
            <person name="G."/>
            <person name="Liu"/>
            <person name="W."/>
            <person name="Guo"/>
            <person name="J."/>
            <person name="Pan"/>
            <person name="S."/>
            <person name="Fan"/>
            <person name="G."/>
            <person name="Zhang"/>
            <person name="W."/>
            <person name="Zhang"/>
            <person name="R."/>
            <person name="Yu"/>
            <person name="J."/>
            <person name="Zhang"/>
            <person name="X."/>
            <person name="Yin"/>
            <person name="Q."/>
            <person name="Ji"/>
            <person name="C."/>
            <person name="Jin"/>
            <person name="Y."/>
            <person name="Yue"/>
            <person name="G."/>
            <person name="Liu"/>
            <person name="M."/>
            <person name="Xu"/>
            <person name="J."/>
            <person name="Liu"/>
            <person name="S."/>
            <person name="Jordana"/>
            <person name="J."/>
            <person name="Noce"/>
            <person name="A."/>
            <person name="Amills"/>
            <person name="M."/>
            <person name="Wu"/>
            <person name="D.D."/>
            <person name="Li"/>
            <person name="S."/>
            <person name="Zhou"/>
            <person name="X. and Zhong"/>
            <person name="J."/>
        </authorList>
    </citation>
    <scope>NUCLEOTIDE SEQUENCE [LARGE SCALE GENOMIC DNA]</scope>
</reference>
<dbReference type="Ensembl" id="ENSEAST00005054572.1">
    <property type="protein sequence ID" value="ENSEASP00005034945.1"/>
    <property type="gene ID" value="ENSEASG00005023643.1"/>
</dbReference>
<sequence>MQPLESVTFEDVAIDFTQEEWALLDTSQRKLYRDVMLESIDHLVSIGYQIFKSDVIFQLEQGKELWSEGDGFRQGQSPGSKSPLRKQEIISVKYKSKNKITPTMPMEMSHTHVDPIECIDMVDEFAHRSVSTQQLSIPMGRKCDVSKQCGKSLRKDSPHNQHDQINARGRSCECHLCGKAFSNCFSLRRHKMIHTGEKPYKCHLCGKVFSQNSYLTQHEKTHTGEKPYECHVCKKAFSQRSYLRKHERIHPGDKRYECVQCGKAFSQRSGLSQHKRIHTGEKPYICILCGKDFCQSSELTR</sequence>
<protein>
    <recommendedName>
        <fullName evidence="16">Zinc finger protein 705A-like</fullName>
    </recommendedName>
</protein>
<dbReference type="GO" id="GO:0005634">
    <property type="term" value="C:nucleus"/>
    <property type="evidence" value="ECO:0007669"/>
    <property type="project" value="UniProtKB-SubCell"/>
</dbReference>
<evidence type="ECO:0000256" key="4">
    <source>
        <dbReference type="ARBA" id="ARBA00022737"/>
    </source>
</evidence>
<evidence type="ECO:0000259" key="13">
    <source>
        <dbReference type="PROSITE" id="PS50805"/>
    </source>
</evidence>
<evidence type="ECO:0008006" key="16">
    <source>
        <dbReference type="Google" id="ProtNLM"/>
    </source>
</evidence>
<keyword evidence="15" id="KW-1185">Reference proteome</keyword>
<dbReference type="GO" id="GO:0000981">
    <property type="term" value="F:DNA-binding transcription factor activity, RNA polymerase II-specific"/>
    <property type="evidence" value="ECO:0007669"/>
    <property type="project" value="TreeGrafter"/>
</dbReference>
<organism evidence="14 15">
    <name type="scientific">Equus asinus</name>
    <name type="common">Donkey</name>
    <name type="synonym">Equus africanus asinus</name>
    <dbReference type="NCBI Taxonomy" id="9793"/>
    <lineage>
        <taxon>Eukaryota</taxon>
        <taxon>Metazoa</taxon>
        <taxon>Chordata</taxon>
        <taxon>Craniata</taxon>
        <taxon>Vertebrata</taxon>
        <taxon>Euteleostomi</taxon>
        <taxon>Mammalia</taxon>
        <taxon>Eutheria</taxon>
        <taxon>Laurasiatheria</taxon>
        <taxon>Perissodactyla</taxon>
        <taxon>Equidae</taxon>
        <taxon>Equus</taxon>
    </lineage>
</organism>
<reference evidence="14" key="3">
    <citation type="submission" date="2025-09" db="UniProtKB">
        <authorList>
            <consortium name="Ensembl"/>
        </authorList>
    </citation>
    <scope>IDENTIFICATION</scope>
</reference>
<dbReference type="InterPro" id="IPR050752">
    <property type="entry name" value="C2H2-ZF_domain"/>
</dbReference>
<dbReference type="SMART" id="SM00349">
    <property type="entry name" value="KRAB"/>
    <property type="match status" value="1"/>
</dbReference>
<evidence type="ECO:0000256" key="1">
    <source>
        <dbReference type="ARBA" id="ARBA00004123"/>
    </source>
</evidence>
<dbReference type="InterPro" id="IPR013087">
    <property type="entry name" value="Znf_C2H2_type"/>
</dbReference>
<evidence type="ECO:0000256" key="9">
    <source>
        <dbReference type="ARBA" id="ARBA00023163"/>
    </source>
</evidence>
<dbReference type="Proteomes" id="UP000694387">
    <property type="component" value="Chromosome 27"/>
</dbReference>
<feature type="domain" description="C2H2-type" evidence="12">
    <location>
        <begin position="172"/>
        <end position="199"/>
    </location>
</feature>
<evidence type="ECO:0000256" key="3">
    <source>
        <dbReference type="ARBA" id="ARBA00022723"/>
    </source>
</evidence>
<accession>A0A9L0I5R8</accession>
<evidence type="ECO:0000259" key="12">
    <source>
        <dbReference type="PROSITE" id="PS50157"/>
    </source>
</evidence>
<dbReference type="Pfam" id="PF00096">
    <property type="entry name" value="zf-C2H2"/>
    <property type="match status" value="4"/>
</dbReference>